<gene>
    <name evidence="2" type="ORF">GH885_11350</name>
</gene>
<protein>
    <submittedName>
        <fullName evidence="2">DUF1129 family protein</fullName>
    </submittedName>
</protein>
<comment type="caution">
    <text evidence="2">The sequence shown here is derived from an EMBL/GenBank/DDBJ whole genome shotgun (WGS) entry which is preliminary data.</text>
</comment>
<dbReference type="RefSeq" id="WP_153835585.1">
    <property type="nucleotide sequence ID" value="NZ_JBHUMW010000049.1"/>
</dbReference>
<dbReference type="Gene3D" id="1.10.1900.10">
    <property type="entry name" value="c-terminal domain of poly(a) binding protein"/>
    <property type="match status" value="1"/>
</dbReference>
<feature type="transmembrane region" description="Helical" evidence="1">
    <location>
        <begin position="137"/>
        <end position="157"/>
    </location>
</feature>
<evidence type="ECO:0000256" key="1">
    <source>
        <dbReference type="SAM" id="Phobius"/>
    </source>
</evidence>
<accession>A0A6N7R2H3</accession>
<feature type="transmembrane region" description="Helical" evidence="1">
    <location>
        <begin position="169"/>
        <end position="190"/>
    </location>
</feature>
<evidence type="ECO:0000313" key="3">
    <source>
        <dbReference type="Proteomes" id="UP000435187"/>
    </source>
</evidence>
<dbReference type="PANTHER" id="PTHR41307:SF1">
    <property type="entry name" value="MEMBRANE PROTEIN"/>
    <property type="match status" value="1"/>
</dbReference>
<keyword evidence="1" id="KW-0472">Membrane</keyword>
<dbReference type="SUPFAM" id="SSF158560">
    <property type="entry name" value="BH3980-like"/>
    <property type="match status" value="1"/>
</dbReference>
<keyword evidence="3" id="KW-1185">Reference proteome</keyword>
<dbReference type="EMBL" id="WJEE01000022">
    <property type="protein sequence ID" value="MRI66929.1"/>
    <property type="molecule type" value="Genomic_DNA"/>
</dbReference>
<organism evidence="2 3">
    <name type="scientific">Gracilibacillus thailandensis</name>
    <dbReference type="NCBI Taxonomy" id="563735"/>
    <lineage>
        <taxon>Bacteria</taxon>
        <taxon>Bacillati</taxon>
        <taxon>Bacillota</taxon>
        <taxon>Bacilli</taxon>
        <taxon>Bacillales</taxon>
        <taxon>Bacillaceae</taxon>
        <taxon>Gracilibacillus</taxon>
    </lineage>
</organism>
<sequence>MQSLIAENNEKRKLLNKENKKIYEDMLMYVRLSYKKSEAETEEVLMELLDHLLILQHEGKDASELFGTDPKQYADEIVGELPQVITKKVIMLFFMGVFYFLGVATFVNGLVSSILSYGFGQLESNETYYIGTLSVNTLLSLGIAFLVVCGVIRYIIWTCFKNVSKVFELLVTGIVFGTLPFCIFLALFYFMPSFGPSITIELYWLILIGICFYLLGNVFKRKA</sequence>
<evidence type="ECO:0000313" key="2">
    <source>
        <dbReference type="EMBL" id="MRI66929.1"/>
    </source>
</evidence>
<dbReference type="InterPro" id="IPR009214">
    <property type="entry name" value="DUF1129"/>
</dbReference>
<keyword evidence="1" id="KW-1133">Transmembrane helix</keyword>
<proteinExistence type="predicted"/>
<dbReference type="Pfam" id="PF06570">
    <property type="entry name" value="DUF1129"/>
    <property type="match status" value="1"/>
</dbReference>
<reference evidence="2 3" key="1">
    <citation type="submission" date="2019-10" db="EMBL/GenBank/DDBJ databases">
        <title>Gracilibacillus salitolerans sp. nov., a moderate halophile isolated from a saline soil in northwest China.</title>
        <authorList>
            <person name="Gan L."/>
        </authorList>
    </citation>
    <scope>NUCLEOTIDE SEQUENCE [LARGE SCALE GENOMIC DNA]</scope>
    <source>
        <strain evidence="2 3">TP2-8</strain>
    </source>
</reference>
<keyword evidence="1" id="KW-0812">Transmembrane</keyword>
<dbReference type="AlphaFoldDB" id="A0A6N7R2H3"/>
<feature type="transmembrane region" description="Helical" evidence="1">
    <location>
        <begin position="89"/>
        <end position="117"/>
    </location>
</feature>
<feature type="transmembrane region" description="Helical" evidence="1">
    <location>
        <begin position="202"/>
        <end position="219"/>
    </location>
</feature>
<dbReference type="Proteomes" id="UP000435187">
    <property type="component" value="Unassembled WGS sequence"/>
</dbReference>
<name>A0A6N7R2H3_9BACI</name>
<dbReference type="PANTHER" id="PTHR41307">
    <property type="entry name" value="MEMBRANE PROTEIN-RELATED"/>
    <property type="match status" value="1"/>
</dbReference>